<evidence type="ECO:0000313" key="1">
    <source>
        <dbReference type="EMBL" id="ROR34474.1"/>
    </source>
</evidence>
<proteinExistence type="predicted"/>
<organism evidence="1 2">
    <name type="scientific">Inmirania thermothiophila</name>
    <dbReference type="NCBI Taxonomy" id="1750597"/>
    <lineage>
        <taxon>Bacteria</taxon>
        <taxon>Pseudomonadati</taxon>
        <taxon>Pseudomonadota</taxon>
        <taxon>Gammaproteobacteria</taxon>
        <taxon>Chromatiales</taxon>
        <taxon>Ectothiorhodospiraceae</taxon>
        <taxon>Inmirania</taxon>
    </lineage>
</organism>
<dbReference type="AlphaFoldDB" id="A0A3N1Y6P4"/>
<comment type="caution">
    <text evidence="1">The sequence shown here is derived from an EMBL/GenBank/DDBJ whole genome shotgun (WGS) entry which is preliminary data.</text>
</comment>
<gene>
    <name evidence="1" type="ORF">EDC57_0372</name>
</gene>
<dbReference type="Proteomes" id="UP000276634">
    <property type="component" value="Unassembled WGS sequence"/>
</dbReference>
<dbReference type="EMBL" id="RJVI01000001">
    <property type="protein sequence ID" value="ROR34474.1"/>
    <property type="molecule type" value="Genomic_DNA"/>
</dbReference>
<protein>
    <recommendedName>
        <fullName evidence="3">PilZ domain-containing protein</fullName>
    </recommendedName>
</protein>
<evidence type="ECO:0008006" key="3">
    <source>
        <dbReference type="Google" id="ProtNLM"/>
    </source>
</evidence>
<dbReference type="RefSeq" id="WP_148051416.1">
    <property type="nucleotide sequence ID" value="NZ_RJVI01000001.1"/>
</dbReference>
<evidence type="ECO:0000313" key="2">
    <source>
        <dbReference type="Proteomes" id="UP000276634"/>
    </source>
</evidence>
<dbReference type="OrthoDB" id="5724405at2"/>
<name>A0A3N1Y6P4_9GAMM</name>
<accession>A0A3N1Y6P4</accession>
<keyword evidence="2" id="KW-1185">Reference proteome</keyword>
<reference evidence="1 2" key="1">
    <citation type="submission" date="2018-11" db="EMBL/GenBank/DDBJ databases">
        <title>Genomic Encyclopedia of Type Strains, Phase IV (KMG-IV): sequencing the most valuable type-strain genomes for metagenomic binning, comparative biology and taxonomic classification.</title>
        <authorList>
            <person name="Goeker M."/>
        </authorList>
    </citation>
    <scope>NUCLEOTIDE SEQUENCE [LARGE SCALE GENOMIC DNA]</scope>
    <source>
        <strain evidence="1 2">DSM 100275</strain>
    </source>
</reference>
<sequence>MNGTDGGRGGGLTAAEARPERLREWLRGLPLAQPRRAATLLAERLDELGALALRPQDAIAALETLTPAVGELEGALREELRRIPGFPVGPTARTGLVAREALHACAAAAWARLLEALEDKGAARTRATAAVRVLDHAARWLLARYAHYQPPDPAAWRLLHRSFARLHGDAEAAARAAHDLEGVTLTPRAAYARALLLALANPYHLMLGEADTVYAWAAPLAGRLTLGGEDGWAAVDLTGEAGPVPVELLAGSAGTLRIDPEPVAAALRDRLGEILREHPPAAGRAMPLPVRRERDLLLRLLEAWGRRPRRHQQRAAVPGRLAIVAGLSNVHAVLTGGAPFAPAEQEARIARATRDLHLLRVLDEAEPHTPPPERRTFRAIDPAADVWQRVYETPEEPAAEIRPADESEPSIVESADVSAGGLAAEIRPGAPVRLLVGELLAYRGAEGDGWHVGTVRWMRQVADDGTLRIGIKRLDRSARAVAVRAVAGTGSGGVYQRALVVPDTDPLERPAALVTPAYIYDVGTVLLVQMESRIVYLRLTKALESTARFARYLYEPTRAPATLPPPPREPMRAV</sequence>